<dbReference type="EMBL" id="CM023484">
    <property type="protein sequence ID" value="KAH6932791.1"/>
    <property type="molecule type" value="Genomic_DNA"/>
</dbReference>
<name>A0ACB7SCW6_HYAAI</name>
<keyword evidence="2" id="KW-1185">Reference proteome</keyword>
<reference evidence="1" key="1">
    <citation type="submission" date="2020-05" db="EMBL/GenBank/DDBJ databases">
        <title>Large-scale comparative analyses of tick genomes elucidate their genetic diversity and vector capacities.</title>
        <authorList>
            <person name="Jia N."/>
            <person name="Wang J."/>
            <person name="Shi W."/>
            <person name="Du L."/>
            <person name="Sun Y."/>
            <person name="Zhan W."/>
            <person name="Jiang J."/>
            <person name="Wang Q."/>
            <person name="Zhang B."/>
            <person name="Ji P."/>
            <person name="Sakyi L.B."/>
            <person name="Cui X."/>
            <person name="Yuan T."/>
            <person name="Jiang B."/>
            <person name="Yang W."/>
            <person name="Lam T.T.-Y."/>
            <person name="Chang Q."/>
            <person name="Ding S."/>
            <person name="Wang X."/>
            <person name="Zhu J."/>
            <person name="Ruan X."/>
            <person name="Zhao L."/>
            <person name="Wei J."/>
            <person name="Que T."/>
            <person name="Du C."/>
            <person name="Cheng J."/>
            <person name="Dai P."/>
            <person name="Han X."/>
            <person name="Huang E."/>
            <person name="Gao Y."/>
            <person name="Liu J."/>
            <person name="Shao H."/>
            <person name="Ye R."/>
            <person name="Li L."/>
            <person name="Wei W."/>
            <person name="Wang X."/>
            <person name="Wang C."/>
            <person name="Yang T."/>
            <person name="Huo Q."/>
            <person name="Li W."/>
            <person name="Guo W."/>
            <person name="Chen H."/>
            <person name="Zhou L."/>
            <person name="Ni X."/>
            <person name="Tian J."/>
            <person name="Zhou Y."/>
            <person name="Sheng Y."/>
            <person name="Liu T."/>
            <person name="Pan Y."/>
            <person name="Xia L."/>
            <person name="Li J."/>
            <person name="Zhao F."/>
            <person name="Cao W."/>
        </authorList>
    </citation>
    <scope>NUCLEOTIDE SEQUENCE</scope>
    <source>
        <strain evidence="1">Hyas-2018</strain>
    </source>
</reference>
<comment type="caution">
    <text evidence="1">The sequence shown here is derived from an EMBL/GenBank/DDBJ whole genome shotgun (WGS) entry which is preliminary data.</text>
</comment>
<organism evidence="1 2">
    <name type="scientific">Hyalomma asiaticum</name>
    <name type="common">Tick</name>
    <dbReference type="NCBI Taxonomy" id="266040"/>
    <lineage>
        <taxon>Eukaryota</taxon>
        <taxon>Metazoa</taxon>
        <taxon>Ecdysozoa</taxon>
        <taxon>Arthropoda</taxon>
        <taxon>Chelicerata</taxon>
        <taxon>Arachnida</taxon>
        <taxon>Acari</taxon>
        <taxon>Parasitiformes</taxon>
        <taxon>Ixodida</taxon>
        <taxon>Ixodoidea</taxon>
        <taxon>Ixodidae</taxon>
        <taxon>Hyalomminae</taxon>
        <taxon>Hyalomma</taxon>
    </lineage>
</organism>
<evidence type="ECO:0000313" key="2">
    <source>
        <dbReference type="Proteomes" id="UP000821845"/>
    </source>
</evidence>
<dbReference type="Proteomes" id="UP000821845">
    <property type="component" value="Chromosome 4"/>
</dbReference>
<gene>
    <name evidence="1" type="ORF">HPB50_009490</name>
</gene>
<proteinExistence type="predicted"/>
<accession>A0ACB7SCW6</accession>
<protein>
    <submittedName>
        <fullName evidence="1">Uncharacterized protein</fullName>
    </submittedName>
</protein>
<sequence>MGHVEEATKEVETDEKVPAMDSHLAGLLQKHRDLKEAWKKNKLNRHLRASIAGLNKEIEAYAKKLCAQQWDGVCEEANGKMRRGSSFHLSSVSLASLSTYVRSTRDTLPGSMSIMAQDKPREPSSDEGNALEHEPTAISARPRRTTTLSAKAQANYEASREEHRCRTDAAWECVEDAILKLSNASEEVVDNAAAQLRSNYERYRNLAAKYTAFLAATQTHESQRELELLSAIDADRDVVVKEGLREASDQSRNRIEETASQCSLRTSSRASFVSQRSNSSMSIAAAQARAQADASRARAAFSRREAAIRLEKAKIEAELEILQQEREVAAAEAQANALEAAAEQDGGEGSRLTPPVDPTLRTVSFVAEQEDLSRAFQSPQHPVRSVTRHQNDSVPLSGAATGHGTPTDIHAGQARPTHDTMSDVSSSQLSGILKFLCRRDLPGRPRGLAHGRRDTVFAQRTCKGAENGASRNASVKTFIGPVGELVLLVSL</sequence>
<evidence type="ECO:0000313" key="1">
    <source>
        <dbReference type="EMBL" id="KAH6932791.1"/>
    </source>
</evidence>